<keyword evidence="11 12" id="KW-0407">Ion channel</keyword>
<evidence type="ECO:0000256" key="3">
    <source>
        <dbReference type="ARBA" id="ARBA00022448"/>
    </source>
</evidence>
<comment type="subcellular location">
    <subcellularLocation>
        <location evidence="1">Membrane</location>
        <topology evidence="1">Multi-pass membrane protein</topology>
    </subcellularLocation>
</comment>
<keyword evidence="6 13" id="KW-1133">Transmembrane helix</keyword>
<dbReference type="InterPro" id="IPR001873">
    <property type="entry name" value="ENaC"/>
</dbReference>
<dbReference type="Pfam" id="PF00858">
    <property type="entry name" value="ASC"/>
    <property type="match status" value="1"/>
</dbReference>
<dbReference type="GeneID" id="101894912"/>
<evidence type="ECO:0000313" key="14">
    <source>
        <dbReference type="EnsemblMetazoa" id="MDOA002280-PB"/>
    </source>
</evidence>
<keyword evidence="7" id="KW-0915">Sodium</keyword>
<dbReference type="Gene3D" id="2.60.470.10">
    <property type="entry name" value="Acid-sensing ion channels like domains"/>
    <property type="match status" value="1"/>
</dbReference>
<keyword evidence="4 12" id="KW-0894">Sodium channel</keyword>
<evidence type="ECO:0000256" key="10">
    <source>
        <dbReference type="ARBA" id="ARBA00023201"/>
    </source>
</evidence>
<reference evidence="16" key="2">
    <citation type="submission" date="2025-04" db="UniProtKB">
        <authorList>
            <consortium name="RefSeq"/>
        </authorList>
    </citation>
    <scope>IDENTIFICATION</scope>
    <source>
        <strain evidence="16">Aabys</strain>
    </source>
</reference>
<evidence type="ECO:0000256" key="12">
    <source>
        <dbReference type="RuleBase" id="RU000679"/>
    </source>
</evidence>
<dbReference type="VEuPathDB" id="VectorBase:MDOMA2_003637"/>
<evidence type="ECO:0000256" key="2">
    <source>
        <dbReference type="ARBA" id="ARBA00007193"/>
    </source>
</evidence>
<dbReference type="KEGG" id="mde:101894912"/>
<accession>A0A1I8M8B2</accession>
<name>A0A1I8M8B2_MUSDO</name>
<dbReference type="EnsemblMetazoa" id="MDOA002280-RB">
    <property type="protein sequence ID" value="MDOA002280-PB"/>
    <property type="gene ID" value="MDOA002280"/>
</dbReference>
<feature type="transmembrane region" description="Helical" evidence="13">
    <location>
        <begin position="541"/>
        <end position="566"/>
    </location>
</feature>
<dbReference type="InterPro" id="IPR020903">
    <property type="entry name" value="ENaC_CS"/>
</dbReference>
<gene>
    <name evidence="14" type="primary">101894912</name>
    <name evidence="16" type="synonym">LOC101894912</name>
</gene>
<evidence type="ECO:0000256" key="7">
    <source>
        <dbReference type="ARBA" id="ARBA00023053"/>
    </source>
</evidence>
<dbReference type="AlphaFoldDB" id="A0A1I8M8B2"/>
<keyword evidence="3 12" id="KW-0813">Transport</keyword>
<keyword evidence="5 12" id="KW-0812">Transmembrane</keyword>
<evidence type="ECO:0000256" key="11">
    <source>
        <dbReference type="ARBA" id="ARBA00023303"/>
    </source>
</evidence>
<dbReference type="Gene3D" id="1.10.287.770">
    <property type="entry name" value="YojJ-like"/>
    <property type="match status" value="1"/>
</dbReference>
<reference evidence="14" key="1">
    <citation type="submission" date="2020-05" db="UniProtKB">
        <authorList>
            <consortium name="EnsemblMetazoa"/>
        </authorList>
    </citation>
    <scope>IDENTIFICATION</scope>
    <source>
        <strain evidence="14">Aabys</strain>
    </source>
</reference>
<keyword evidence="15" id="KW-1185">Reference proteome</keyword>
<evidence type="ECO:0000313" key="16">
    <source>
        <dbReference type="RefSeq" id="XP_011291290.1"/>
    </source>
</evidence>
<comment type="similarity">
    <text evidence="2 12">Belongs to the amiloride-sensitive sodium channel (TC 1.A.6) family.</text>
</comment>
<dbReference type="GO" id="GO:0005886">
    <property type="term" value="C:plasma membrane"/>
    <property type="evidence" value="ECO:0007669"/>
    <property type="project" value="TreeGrafter"/>
</dbReference>
<evidence type="ECO:0000256" key="13">
    <source>
        <dbReference type="SAM" id="Phobius"/>
    </source>
</evidence>
<dbReference type="FunFam" id="1.10.287.770:FF:000008">
    <property type="entry name" value="pickpocket protein 28"/>
    <property type="match status" value="1"/>
</dbReference>
<dbReference type="PRINTS" id="PR01078">
    <property type="entry name" value="AMINACHANNEL"/>
</dbReference>
<feature type="transmembrane region" description="Helical" evidence="13">
    <location>
        <begin position="89"/>
        <end position="111"/>
    </location>
</feature>
<dbReference type="VEuPathDB" id="VectorBase:MDOA002280"/>
<dbReference type="PANTHER" id="PTHR11690:SF288">
    <property type="entry name" value="AMILORIDE-SENSITIVE NA+ CHANNEL-RELATED"/>
    <property type="match status" value="1"/>
</dbReference>
<sequence length="589" mass="67957">MEPANGLEHKPSVKSTLQWQRAALMAKTITAFKETVDVDSDDDVDNKQQIKYGKPSQAAWAIFSEYCDNSTIHGIKYLGEQKRPVWERVFWIFVFVFSIYLCTSLTMNIWYKWNNNPVIVSFAEKSTPVWQIPFPAITICTETKNRQSYFNFTDIYWKYIDYKTNKTMEDISSDDLNKLFSSFQVCDSHLILYPTKDNFTDSRLLIATLRDIMPQFEEIFMKCKWRNVGTDCSELFHTFITDDGPCYTFNTLTAYETYRDEGLIKDVVLHSENRTATHWNVEDGYDANADTDTYPYRVLGSGSKAGLNLLLSGVEKDFDYLCRGTTQGFKLVLHTPGEIPQVTKQFFRIPFSQEVLMAIKPKIITTSDGLKHYEPNRRQCYFQNERDLRYFQIYTQSNCEQECLANFTLAKCGCVKFSMPRHEDVPVCNARNVHCFNKAEDELTLREFDQGIASSGENFRGKTTCNCLPSCTSIAYEAEISQADYEYVHSGKRGNSTEAEEGSQETRRTRLSIFFKEAQFLTSKRSELYGTTDFLANCGGLLGLFMGVSTLSIVEIIYFCTVRLITNLKMRYKKRKEMNNAEKNTEKNA</sequence>
<keyword evidence="10 12" id="KW-0739">Sodium transport</keyword>
<keyword evidence="9 13" id="KW-0472">Membrane</keyword>
<evidence type="ECO:0000256" key="8">
    <source>
        <dbReference type="ARBA" id="ARBA00023065"/>
    </source>
</evidence>
<evidence type="ECO:0000256" key="1">
    <source>
        <dbReference type="ARBA" id="ARBA00004141"/>
    </source>
</evidence>
<dbReference type="RefSeq" id="XP_011291290.1">
    <property type="nucleotide sequence ID" value="XM_011292988.2"/>
</dbReference>
<dbReference type="PROSITE" id="PS01206">
    <property type="entry name" value="ASC"/>
    <property type="match status" value="1"/>
</dbReference>
<evidence type="ECO:0000313" key="15">
    <source>
        <dbReference type="Proteomes" id="UP001652621"/>
    </source>
</evidence>
<dbReference type="GO" id="GO:0015280">
    <property type="term" value="F:ligand-gated sodium channel activity"/>
    <property type="evidence" value="ECO:0007669"/>
    <property type="project" value="TreeGrafter"/>
</dbReference>
<evidence type="ECO:0000256" key="4">
    <source>
        <dbReference type="ARBA" id="ARBA00022461"/>
    </source>
</evidence>
<protein>
    <submittedName>
        <fullName evidence="16">Pickpocket protein 28</fullName>
    </submittedName>
</protein>
<dbReference type="Proteomes" id="UP001652621">
    <property type="component" value="Unplaced"/>
</dbReference>
<organism evidence="14">
    <name type="scientific">Musca domestica</name>
    <name type="common">House fly</name>
    <dbReference type="NCBI Taxonomy" id="7370"/>
    <lineage>
        <taxon>Eukaryota</taxon>
        <taxon>Metazoa</taxon>
        <taxon>Ecdysozoa</taxon>
        <taxon>Arthropoda</taxon>
        <taxon>Hexapoda</taxon>
        <taxon>Insecta</taxon>
        <taxon>Pterygota</taxon>
        <taxon>Neoptera</taxon>
        <taxon>Endopterygota</taxon>
        <taxon>Diptera</taxon>
        <taxon>Brachycera</taxon>
        <taxon>Muscomorpha</taxon>
        <taxon>Muscoidea</taxon>
        <taxon>Muscidae</taxon>
        <taxon>Musca</taxon>
    </lineage>
</organism>
<dbReference type="PANTHER" id="PTHR11690">
    <property type="entry name" value="AMILORIDE-SENSITIVE SODIUM CHANNEL-RELATED"/>
    <property type="match status" value="1"/>
</dbReference>
<proteinExistence type="inferred from homology"/>
<evidence type="ECO:0000256" key="6">
    <source>
        <dbReference type="ARBA" id="ARBA00022989"/>
    </source>
</evidence>
<dbReference type="OrthoDB" id="6021021at2759"/>
<keyword evidence="8 12" id="KW-0406">Ion transport</keyword>
<evidence type="ECO:0000256" key="9">
    <source>
        <dbReference type="ARBA" id="ARBA00023136"/>
    </source>
</evidence>
<evidence type="ECO:0000256" key="5">
    <source>
        <dbReference type="ARBA" id="ARBA00022692"/>
    </source>
</evidence>